<protein>
    <submittedName>
        <fullName evidence="5">Leucine-rich repeat domain-containing protein</fullName>
    </submittedName>
</protein>
<keyword evidence="2" id="KW-0677">Repeat</keyword>
<evidence type="ECO:0000256" key="4">
    <source>
        <dbReference type="SAM" id="MobiDB-lite"/>
    </source>
</evidence>
<evidence type="ECO:0000313" key="5">
    <source>
        <dbReference type="EMBL" id="MTJ03540.1"/>
    </source>
</evidence>
<comment type="caution">
    <text evidence="5">The sequence shown here is derived from an EMBL/GenBank/DDBJ whole genome shotgun (WGS) entry which is preliminary data.</text>
</comment>
<keyword evidence="3" id="KW-0175">Coiled coil</keyword>
<feature type="region of interest" description="Disordered" evidence="4">
    <location>
        <begin position="152"/>
        <end position="173"/>
    </location>
</feature>
<dbReference type="Proteomes" id="UP000483078">
    <property type="component" value="Unassembled WGS sequence"/>
</dbReference>
<dbReference type="Gene3D" id="3.80.10.10">
    <property type="entry name" value="Ribonuclease Inhibitor"/>
    <property type="match status" value="1"/>
</dbReference>
<dbReference type="InterPro" id="IPR001611">
    <property type="entry name" value="Leu-rich_rpt"/>
</dbReference>
<dbReference type="PROSITE" id="PS51450">
    <property type="entry name" value="LRR"/>
    <property type="match status" value="1"/>
</dbReference>
<dbReference type="EMBL" id="VENJ01000003">
    <property type="protein sequence ID" value="MTJ03540.1"/>
    <property type="molecule type" value="Genomic_DNA"/>
</dbReference>
<name>A0A7C9LLN0_9RHOB</name>
<dbReference type="Pfam" id="PF12799">
    <property type="entry name" value="LRR_4"/>
    <property type="match status" value="1"/>
</dbReference>
<reference evidence="5 6" key="1">
    <citation type="submission" date="2019-06" db="EMBL/GenBank/DDBJ databases">
        <title>Enrichment of Autotrophic Halophilic Microorganisms from Red Sea Brine Pool Using Microbial Electrosynthesis System.</title>
        <authorList>
            <person name="Alqahtani M.F."/>
            <person name="Bajracharya S."/>
            <person name="Katuri K.P."/>
            <person name="Ali M."/>
            <person name="Saikaly P.E."/>
        </authorList>
    </citation>
    <scope>NUCLEOTIDE SEQUENCE [LARGE SCALE GENOMIC DNA]</scope>
    <source>
        <strain evidence="5">MES6</strain>
    </source>
</reference>
<keyword evidence="1" id="KW-0433">Leucine-rich repeat</keyword>
<sequence length="345" mass="36982">MSDADKAYKAAEHIVAEARQRAAEALDFTREFINLNHVEFRPLAHLPPEIGTLDNLEVLDLSQTQVADITPLQGLAKLKGLDLTRTQVADLRPIADLPKLGSGPSRGLSFANTPAARATPELTRLSEIEDSKDRTRETLAYLKALPPWPEPLPWEAATSSAADTEKPTPAPPEVRTAQSHIAFLLNHAAVSQTSAKTTAAQIRFALRDVPATHGNQLSPVLETMADVATVLERLAAGPLSPDTPDRERKLTARIAQLEAQIETLTGQLSDETLAREAAEELLKAAERHAGENGFWSNYKSAAGKTAGAGTAALVGIAAPTTLVYFLGADHPLIQAFLTVTGRLPK</sequence>
<accession>A0A7C9LLN0</accession>
<evidence type="ECO:0000256" key="3">
    <source>
        <dbReference type="SAM" id="Coils"/>
    </source>
</evidence>
<dbReference type="InterPro" id="IPR032675">
    <property type="entry name" value="LRR_dom_sf"/>
</dbReference>
<evidence type="ECO:0000313" key="6">
    <source>
        <dbReference type="Proteomes" id="UP000483078"/>
    </source>
</evidence>
<evidence type="ECO:0000256" key="1">
    <source>
        <dbReference type="ARBA" id="ARBA00022614"/>
    </source>
</evidence>
<dbReference type="InterPro" id="IPR025875">
    <property type="entry name" value="Leu-rich_rpt_4"/>
</dbReference>
<dbReference type="RefSeq" id="WP_273248066.1">
    <property type="nucleotide sequence ID" value="NZ_VENJ01000003.1"/>
</dbReference>
<evidence type="ECO:0000256" key="2">
    <source>
        <dbReference type="ARBA" id="ARBA00022737"/>
    </source>
</evidence>
<dbReference type="SUPFAM" id="SSF52058">
    <property type="entry name" value="L domain-like"/>
    <property type="match status" value="1"/>
</dbReference>
<feature type="coiled-coil region" evidence="3">
    <location>
        <begin position="247"/>
        <end position="288"/>
    </location>
</feature>
<proteinExistence type="predicted"/>
<organism evidence="5 6">
    <name type="scientific">Sediminimonas qiaohouensis</name>
    <dbReference type="NCBI Taxonomy" id="552061"/>
    <lineage>
        <taxon>Bacteria</taxon>
        <taxon>Pseudomonadati</taxon>
        <taxon>Pseudomonadota</taxon>
        <taxon>Alphaproteobacteria</taxon>
        <taxon>Rhodobacterales</taxon>
        <taxon>Roseobacteraceae</taxon>
        <taxon>Sediminimonas</taxon>
    </lineage>
</organism>
<dbReference type="AlphaFoldDB" id="A0A7C9LLN0"/>
<gene>
    <name evidence="5" type="ORF">FH759_02430</name>
</gene>